<name>A0A8X6MZS8_NEPPI</name>
<keyword evidence="2" id="KW-1185">Reference proteome</keyword>
<accession>A0A8X6MZS8</accession>
<gene>
    <name evidence="1" type="ORF">NPIL_47471</name>
</gene>
<organism evidence="1 2">
    <name type="scientific">Nephila pilipes</name>
    <name type="common">Giant wood spider</name>
    <name type="synonym">Nephila maculata</name>
    <dbReference type="NCBI Taxonomy" id="299642"/>
    <lineage>
        <taxon>Eukaryota</taxon>
        <taxon>Metazoa</taxon>
        <taxon>Ecdysozoa</taxon>
        <taxon>Arthropoda</taxon>
        <taxon>Chelicerata</taxon>
        <taxon>Arachnida</taxon>
        <taxon>Araneae</taxon>
        <taxon>Araneomorphae</taxon>
        <taxon>Entelegynae</taxon>
        <taxon>Araneoidea</taxon>
        <taxon>Nephilidae</taxon>
        <taxon>Nephila</taxon>
    </lineage>
</organism>
<dbReference type="AlphaFoldDB" id="A0A8X6MZS8"/>
<dbReference type="EMBL" id="BMAW01004083">
    <property type="protein sequence ID" value="GFS86913.1"/>
    <property type="molecule type" value="Genomic_DNA"/>
</dbReference>
<protein>
    <submittedName>
        <fullName evidence="1">Uncharacterized protein</fullName>
    </submittedName>
</protein>
<evidence type="ECO:0000313" key="1">
    <source>
        <dbReference type="EMBL" id="GFS86913.1"/>
    </source>
</evidence>
<sequence>MRLTVKFTGGFCHILFQFLKSGLGRKPFCMTTASGVRILSGHGQLCCRRRLQRPGCQTLTAQWAAIRSLQISQSWSESLYLGVSETVGEKNRDRSGFFPPFLLNFNIWYFAF</sequence>
<comment type="caution">
    <text evidence="1">The sequence shown here is derived from an EMBL/GenBank/DDBJ whole genome shotgun (WGS) entry which is preliminary data.</text>
</comment>
<proteinExistence type="predicted"/>
<evidence type="ECO:0000313" key="2">
    <source>
        <dbReference type="Proteomes" id="UP000887013"/>
    </source>
</evidence>
<reference evidence="1" key="1">
    <citation type="submission" date="2020-08" db="EMBL/GenBank/DDBJ databases">
        <title>Multicomponent nature underlies the extraordinary mechanical properties of spider dragline silk.</title>
        <authorList>
            <person name="Kono N."/>
            <person name="Nakamura H."/>
            <person name="Mori M."/>
            <person name="Yoshida Y."/>
            <person name="Ohtoshi R."/>
            <person name="Malay A.D."/>
            <person name="Moran D.A.P."/>
            <person name="Tomita M."/>
            <person name="Numata K."/>
            <person name="Arakawa K."/>
        </authorList>
    </citation>
    <scope>NUCLEOTIDE SEQUENCE</scope>
</reference>
<dbReference type="Proteomes" id="UP000887013">
    <property type="component" value="Unassembled WGS sequence"/>
</dbReference>